<organism evidence="2 3">
    <name type="scientific">Candidatus Blackburnbacteria bacterium RIFCSPLOWO2_01_FULL_40_20</name>
    <dbReference type="NCBI Taxonomy" id="1797519"/>
    <lineage>
        <taxon>Bacteria</taxon>
        <taxon>Candidatus Blackburniibacteriota</taxon>
    </lineage>
</organism>
<name>A0A1G1VBT9_9BACT</name>
<proteinExistence type="predicted"/>
<dbReference type="Gene3D" id="3.30.300.130">
    <property type="entry name" value="Fe-S cluster assembly (FSCA)"/>
    <property type="match status" value="1"/>
</dbReference>
<dbReference type="PANTHER" id="PTHR42831:SF1">
    <property type="entry name" value="FE-S PROTEIN MATURATION AUXILIARY FACTOR YITW"/>
    <property type="match status" value="1"/>
</dbReference>
<protein>
    <recommendedName>
        <fullName evidence="1">MIP18 family-like domain-containing protein</fullName>
    </recommendedName>
</protein>
<feature type="domain" description="MIP18 family-like" evidence="1">
    <location>
        <begin position="2"/>
        <end position="73"/>
    </location>
</feature>
<evidence type="ECO:0000313" key="3">
    <source>
        <dbReference type="Proteomes" id="UP000178659"/>
    </source>
</evidence>
<dbReference type="InterPro" id="IPR052339">
    <property type="entry name" value="Fe-S_Maturation_MIP18"/>
</dbReference>
<dbReference type="SUPFAM" id="SSF117916">
    <property type="entry name" value="Fe-S cluster assembly (FSCA) domain-like"/>
    <property type="match status" value="1"/>
</dbReference>
<sequence length="98" mass="10813">MEDKILRALKKVIDPELGINIVDLGLIYKVGQKDGVANILMTLTSPGCPLAGTFKEQVTDAAKKVKEVKKVKVKLTFNPPWTPDKISKKGKLELGTYF</sequence>
<dbReference type="Pfam" id="PF01883">
    <property type="entry name" value="FeS_assembly_P"/>
    <property type="match status" value="1"/>
</dbReference>
<dbReference type="EMBL" id="MHCC01000025">
    <property type="protein sequence ID" value="OGY12737.1"/>
    <property type="molecule type" value="Genomic_DNA"/>
</dbReference>
<reference evidence="2 3" key="1">
    <citation type="journal article" date="2016" name="Nat. Commun.">
        <title>Thousands of microbial genomes shed light on interconnected biogeochemical processes in an aquifer system.</title>
        <authorList>
            <person name="Anantharaman K."/>
            <person name="Brown C.T."/>
            <person name="Hug L.A."/>
            <person name="Sharon I."/>
            <person name="Castelle C.J."/>
            <person name="Probst A.J."/>
            <person name="Thomas B.C."/>
            <person name="Singh A."/>
            <person name="Wilkins M.J."/>
            <person name="Karaoz U."/>
            <person name="Brodie E.L."/>
            <person name="Williams K.H."/>
            <person name="Hubbard S.S."/>
            <person name="Banfield J.F."/>
        </authorList>
    </citation>
    <scope>NUCLEOTIDE SEQUENCE [LARGE SCALE GENOMIC DNA]</scope>
</reference>
<dbReference type="AlphaFoldDB" id="A0A1G1VBT9"/>
<dbReference type="PANTHER" id="PTHR42831">
    <property type="entry name" value="FE-S PROTEIN MATURATION AUXILIARY FACTOR YITW"/>
    <property type="match status" value="1"/>
</dbReference>
<evidence type="ECO:0000259" key="1">
    <source>
        <dbReference type="Pfam" id="PF01883"/>
    </source>
</evidence>
<gene>
    <name evidence="2" type="ORF">A3A77_00415</name>
</gene>
<dbReference type="Proteomes" id="UP000178659">
    <property type="component" value="Unassembled WGS sequence"/>
</dbReference>
<comment type="caution">
    <text evidence="2">The sequence shown here is derived from an EMBL/GenBank/DDBJ whole genome shotgun (WGS) entry which is preliminary data.</text>
</comment>
<dbReference type="InterPro" id="IPR034904">
    <property type="entry name" value="FSCA_dom_sf"/>
</dbReference>
<evidence type="ECO:0000313" key="2">
    <source>
        <dbReference type="EMBL" id="OGY12737.1"/>
    </source>
</evidence>
<dbReference type="InterPro" id="IPR002744">
    <property type="entry name" value="MIP18-like"/>
</dbReference>
<accession>A0A1G1VBT9</accession>